<dbReference type="Gene3D" id="3.40.640.10">
    <property type="entry name" value="Type I PLP-dependent aspartate aminotransferase-like (Major domain)"/>
    <property type="match status" value="1"/>
</dbReference>
<dbReference type="GO" id="GO:0030170">
    <property type="term" value="F:pyridoxal phosphate binding"/>
    <property type="evidence" value="ECO:0007669"/>
    <property type="project" value="InterPro"/>
</dbReference>
<evidence type="ECO:0000256" key="2">
    <source>
        <dbReference type="ARBA" id="ARBA00007441"/>
    </source>
</evidence>
<dbReference type="InterPro" id="IPR015421">
    <property type="entry name" value="PyrdxlP-dep_Trfase_major"/>
</dbReference>
<dbReference type="Pfam" id="PF00155">
    <property type="entry name" value="Aminotran_1_2"/>
    <property type="match status" value="1"/>
</dbReference>
<dbReference type="OrthoDB" id="691673at2759"/>
<protein>
    <submittedName>
        <fullName evidence="7">Tryptophan aminotransferase</fullName>
    </submittedName>
</protein>
<dbReference type="EMBL" id="KI894037">
    <property type="protein sequence ID" value="OBR81493.1"/>
    <property type="molecule type" value="Genomic_DNA"/>
</dbReference>
<dbReference type="PANTHER" id="PTHR42790">
    <property type="entry name" value="AMINOTRANSFERASE"/>
    <property type="match status" value="1"/>
</dbReference>
<evidence type="ECO:0000259" key="6">
    <source>
        <dbReference type="Pfam" id="PF00155"/>
    </source>
</evidence>
<dbReference type="CDD" id="cd00609">
    <property type="entry name" value="AAT_like"/>
    <property type="match status" value="1"/>
</dbReference>
<evidence type="ECO:0000256" key="1">
    <source>
        <dbReference type="ARBA" id="ARBA00001933"/>
    </source>
</evidence>
<proteinExistence type="inferred from homology"/>
<dbReference type="InterPro" id="IPR015424">
    <property type="entry name" value="PyrdxlP-dep_Trfase"/>
</dbReference>
<name>A0A1A5ZUL0_9TREE</name>
<gene>
    <name evidence="7" type="ORF">I303_08263</name>
</gene>
<dbReference type="InterPro" id="IPR004839">
    <property type="entry name" value="Aminotransferase_I/II_large"/>
</dbReference>
<evidence type="ECO:0000256" key="3">
    <source>
        <dbReference type="ARBA" id="ARBA00022576"/>
    </source>
</evidence>
<dbReference type="STRING" id="1296121.A0A1A5ZUL0"/>
<comment type="cofactor">
    <cofactor evidence="1">
        <name>pyridoxal 5'-phosphate</name>
        <dbReference type="ChEBI" id="CHEBI:597326"/>
    </cofactor>
</comment>
<dbReference type="AlphaFoldDB" id="A0A1A5ZUL0"/>
<evidence type="ECO:0000256" key="5">
    <source>
        <dbReference type="ARBA" id="ARBA00022898"/>
    </source>
</evidence>
<dbReference type="GO" id="GO:1901605">
    <property type="term" value="P:alpha-amino acid metabolic process"/>
    <property type="evidence" value="ECO:0007669"/>
    <property type="project" value="TreeGrafter"/>
</dbReference>
<evidence type="ECO:0000256" key="4">
    <source>
        <dbReference type="ARBA" id="ARBA00022679"/>
    </source>
</evidence>
<keyword evidence="5" id="KW-0663">Pyridoxal phosphate</keyword>
<dbReference type="GO" id="GO:0008483">
    <property type="term" value="F:transaminase activity"/>
    <property type="evidence" value="ECO:0007669"/>
    <property type="project" value="UniProtKB-KW"/>
</dbReference>
<comment type="similarity">
    <text evidence="2">Belongs to the class-I pyridoxal-phosphate-dependent aminotransferase family.</text>
</comment>
<dbReference type="VEuPathDB" id="FungiDB:I303_08263"/>
<reference evidence="7" key="1">
    <citation type="submission" date="2013-07" db="EMBL/GenBank/DDBJ databases">
        <title>The Genome Sequence of Cryptococcus dejecticola CBS10117.</title>
        <authorList>
            <consortium name="The Broad Institute Genome Sequencing Platform"/>
            <person name="Cuomo C."/>
            <person name="Litvintseva A."/>
            <person name="Chen Y."/>
            <person name="Heitman J."/>
            <person name="Sun S."/>
            <person name="Springer D."/>
            <person name="Dromer F."/>
            <person name="Young S.K."/>
            <person name="Zeng Q."/>
            <person name="Gargeya S."/>
            <person name="Fitzgerald M."/>
            <person name="Abouelleil A."/>
            <person name="Alvarado L."/>
            <person name="Berlin A.M."/>
            <person name="Chapman S.B."/>
            <person name="Dewar J."/>
            <person name="Goldberg J."/>
            <person name="Griggs A."/>
            <person name="Gujja S."/>
            <person name="Hansen M."/>
            <person name="Howarth C."/>
            <person name="Imamovic A."/>
            <person name="Larimer J."/>
            <person name="McCowan C."/>
            <person name="Murphy C."/>
            <person name="Pearson M."/>
            <person name="Priest M."/>
            <person name="Roberts A."/>
            <person name="Saif S."/>
            <person name="Shea T."/>
            <person name="Sykes S."/>
            <person name="Wortman J."/>
            <person name="Nusbaum C."/>
            <person name="Birren B."/>
        </authorList>
    </citation>
    <scope>NUCLEOTIDE SEQUENCE [LARGE SCALE GENOMIC DNA]</scope>
    <source>
        <strain evidence="7">CBS 10117</strain>
    </source>
</reference>
<feature type="domain" description="Aminotransferase class I/classII large" evidence="6">
    <location>
        <begin position="171"/>
        <end position="509"/>
    </location>
</feature>
<accession>A0A1A5ZUL0</accession>
<keyword evidence="3 7" id="KW-0032">Aminotransferase</keyword>
<organism evidence="7">
    <name type="scientific">Kwoniella dejecticola CBS 10117</name>
    <dbReference type="NCBI Taxonomy" id="1296121"/>
    <lineage>
        <taxon>Eukaryota</taxon>
        <taxon>Fungi</taxon>
        <taxon>Dikarya</taxon>
        <taxon>Basidiomycota</taxon>
        <taxon>Agaricomycotina</taxon>
        <taxon>Tremellomycetes</taxon>
        <taxon>Tremellales</taxon>
        <taxon>Cryptococcaceae</taxon>
        <taxon>Kwoniella</taxon>
    </lineage>
</organism>
<dbReference type="PANTHER" id="PTHR42790:SF19">
    <property type="entry name" value="KYNURENINE_ALPHA-AMINOADIPATE AMINOTRANSFERASE, MITOCHONDRIAL"/>
    <property type="match status" value="1"/>
</dbReference>
<dbReference type="SUPFAM" id="SSF53383">
    <property type="entry name" value="PLP-dependent transferases"/>
    <property type="match status" value="1"/>
</dbReference>
<evidence type="ECO:0000313" key="7">
    <source>
        <dbReference type="EMBL" id="OBR81493.1"/>
    </source>
</evidence>
<dbReference type="InterPro" id="IPR050859">
    <property type="entry name" value="Class-I_PLP-dep_aminotransf"/>
</dbReference>
<sequence length="532" mass="57350">MGDIEIGSALPAKTNLVLATNGAEIKKHPNGNGNGDGNGVEAVNKGYNAREFLSDRAKITQIDGIRGLMAVEGPGIVSFSSSCSAVSVLIRPSIAHFPPTLCLHQPAPLEELETQSTDPHATSAAGRPNPTTFPFSSITLNLKSPLDGSSNGDGNGQAESITIDTEDLDIALQYSPSPGLAKLVKWAVDLQSHVHNKKKDESWTVSFGSGSQDMMAKAFHTLLNPGDPVLLETPVYSGVLPPLRLLGAEMIEVDVDEKGGSAKNLEKILSEWPEGKKRPRVLYTSPVGNNPSGCSAPRERKLEILEVCKKYNVLIFEGEQYIDELMLVIDYLATELIPSYFELETEVYPEAGHVVRFDSFSKLLSAGLRLGFATGPKEITQAIDVLTAGANLHTSGVSQAVALRLMQHWGVDGFLAHGRSVAKLYAERRAEFEKVAHKYLDGLATSVSPVAGMFLWVDLSPSGIKDSYELIRHEALAKGVLGVPGMAFYPSGRKSPHVRLSFSIVDLEQDTELGFQRLAEAIKDKQKALGLA</sequence>
<keyword evidence="4" id="KW-0808">Transferase</keyword>